<dbReference type="PROSITE" id="PS01244">
    <property type="entry name" value="ACONITASE_2"/>
    <property type="match status" value="1"/>
</dbReference>
<evidence type="ECO:0000256" key="1">
    <source>
        <dbReference type="ARBA" id="ARBA00000491"/>
    </source>
</evidence>
<organism evidence="22 23">
    <name type="scientific">Mycena pura</name>
    <dbReference type="NCBI Taxonomy" id="153505"/>
    <lineage>
        <taxon>Eukaryota</taxon>
        <taxon>Fungi</taxon>
        <taxon>Dikarya</taxon>
        <taxon>Basidiomycota</taxon>
        <taxon>Agaricomycotina</taxon>
        <taxon>Agaricomycetes</taxon>
        <taxon>Agaricomycetidae</taxon>
        <taxon>Agaricales</taxon>
        <taxon>Marasmiineae</taxon>
        <taxon>Mycenaceae</taxon>
        <taxon>Mycena</taxon>
    </lineage>
</organism>
<dbReference type="InterPro" id="IPR004430">
    <property type="entry name" value="3-IsopropMal_deHydase_lsu"/>
</dbReference>
<dbReference type="Gene3D" id="3.20.19.10">
    <property type="entry name" value="Aconitase, domain 4"/>
    <property type="match status" value="1"/>
</dbReference>
<evidence type="ECO:0000313" key="23">
    <source>
        <dbReference type="Proteomes" id="UP001219525"/>
    </source>
</evidence>
<evidence type="ECO:0000259" key="20">
    <source>
        <dbReference type="Pfam" id="PF00330"/>
    </source>
</evidence>
<gene>
    <name evidence="22" type="ORF">GGX14DRAFT_615544</name>
</gene>
<evidence type="ECO:0000256" key="16">
    <source>
        <dbReference type="ARBA" id="ARBA00031631"/>
    </source>
</evidence>
<dbReference type="GO" id="GO:0009098">
    <property type="term" value="P:L-leucine biosynthetic process"/>
    <property type="evidence" value="ECO:0007669"/>
    <property type="project" value="UniProtKB-KW"/>
</dbReference>
<accession>A0AAD6YU48</accession>
<evidence type="ECO:0000256" key="4">
    <source>
        <dbReference type="ARBA" id="ARBA00004729"/>
    </source>
</evidence>
<dbReference type="GO" id="GO:0051539">
    <property type="term" value="F:4 iron, 4 sulfur cluster binding"/>
    <property type="evidence" value="ECO:0007669"/>
    <property type="project" value="UniProtKB-KW"/>
</dbReference>
<name>A0AAD6YU48_9AGAR</name>
<comment type="catalytic activity">
    <reaction evidence="1 18">
        <text>(2R,3S)-3-isopropylmalate = (2S)-2-isopropylmalate</text>
        <dbReference type="Rhea" id="RHEA:32287"/>
        <dbReference type="ChEBI" id="CHEBI:1178"/>
        <dbReference type="ChEBI" id="CHEBI:35121"/>
        <dbReference type="EC" id="4.2.1.33"/>
    </reaction>
</comment>
<feature type="domain" description="Aconitase A/isopropylmalate dehydratase small subunit swivel" evidence="21">
    <location>
        <begin position="533"/>
        <end position="654"/>
    </location>
</feature>
<dbReference type="SUPFAM" id="SSF53732">
    <property type="entry name" value="Aconitase iron-sulfur domain"/>
    <property type="match status" value="1"/>
</dbReference>
<dbReference type="InterPro" id="IPR004431">
    <property type="entry name" value="3-IsopropMal_deHydase_ssu"/>
</dbReference>
<evidence type="ECO:0000256" key="11">
    <source>
        <dbReference type="ARBA" id="ARBA00022723"/>
    </source>
</evidence>
<evidence type="ECO:0000313" key="22">
    <source>
        <dbReference type="EMBL" id="KAJ7228864.1"/>
    </source>
</evidence>
<feature type="region of interest" description="Disordered" evidence="19">
    <location>
        <begin position="308"/>
        <end position="327"/>
    </location>
</feature>
<dbReference type="InterPro" id="IPR012235">
    <property type="entry name" value="3-IsopropMal_deHydtase_ssu/lsu"/>
</dbReference>
<dbReference type="InterPro" id="IPR036008">
    <property type="entry name" value="Aconitase_4Fe-4S_dom"/>
</dbReference>
<dbReference type="PROSITE" id="PS00450">
    <property type="entry name" value="ACONITASE_1"/>
    <property type="match status" value="1"/>
</dbReference>
<keyword evidence="14 18" id="KW-0456">Lyase</keyword>
<dbReference type="FunFam" id="3.30.499.10:FF:000007">
    <property type="entry name" value="3-isopropylmalate dehydratase large subunit"/>
    <property type="match status" value="1"/>
</dbReference>
<keyword evidence="9" id="KW-0004">4Fe-4S</keyword>
<protein>
    <recommendedName>
        <fullName evidence="7 18">3-isopropylmalate dehydratase</fullName>
        <ecNumber evidence="6 18">4.2.1.33</ecNumber>
    </recommendedName>
    <alternativeName>
        <fullName evidence="16 18">Alpha-IPM isomerase</fullName>
    </alternativeName>
    <alternativeName>
        <fullName evidence="17 18">Isopropylmalate isomerase</fullName>
    </alternativeName>
</protein>
<dbReference type="HAMAP" id="MF_01026">
    <property type="entry name" value="LeuC_type1"/>
    <property type="match status" value="1"/>
</dbReference>
<evidence type="ECO:0000256" key="18">
    <source>
        <dbReference type="PIRNR" id="PIRNR001418"/>
    </source>
</evidence>
<keyword evidence="12" id="KW-0408">Iron</keyword>
<sequence length="754" mass="81656">MPVTATKPRTLYDKIWDDHVVDIKEDGLALLYIDRHLVHEVTSPQAFEGLRNAGRPVRRPDCTLATVDHNIPTASRKNFTSIEAFIAEPDSRAQCAALQDNVKEFGLTYFGMTDKRQGIVHIIGPEQGFTLPGITCVCGDSHTSTHGAFGSLAFGIGTSEVEHVLATQTLLQKKAKNMRISVDGELHEGVTSKDVILHIIGVIGTAGGTGSVIEYAGSVFRNFSMEARMSVCNMSIEAGARAGMVAPDDVTFNYLRNRPLAPKAGEAWDQAETYWRSLKTDEGAKFDIEVDIPASSIIPTVTWGTSPQDTVPITGSVPDPSTISDPDKRASAERSLAYMGLIPNTPMENIKVDKVFIGSCTNSRIEDLRSAARIVVAAGPDAKVAPSVDAMVVPGSGLIKKQAEAEGLDVVFKRAGFDWREAGCSMCLGMNPDQLLPGQRCASTSNRNFEGRQGAGGRTHLLSPAMAAAAAMTGKLTDVRKFMGLVAEANIAAAPKLKVLSMFDFLDDPVLPAPEPQPPAAPAASLPSASTVQKFTVIKGIAAPLHMENVDTDMIIPKQFLKTLKRTGLGNALFYTLRKDPHTGKDTDFVLNRSPYNHAKMLVCTGKNFGCGSSREHAPWSLNDFGIRCVIAPSFADIFKNNSMQNGMLPVMLSVEDCRALAADAEAGLELEVDLEAQEVRRPNGQPAISFTTDPFRRHCLLNGLDDIALTMQRSDAIAEFEKRRSEIWPWLDGFGYKGARIPVPASKTKKMDW</sequence>
<dbReference type="HAMAP" id="MF_01031">
    <property type="entry name" value="LeuD_type1"/>
    <property type="match status" value="1"/>
</dbReference>
<evidence type="ECO:0000256" key="8">
    <source>
        <dbReference type="ARBA" id="ARBA00022430"/>
    </source>
</evidence>
<evidence type="ECO:0000256" key="3">
    <source>
        <dbReference type="ARBA" id="ARBA00002695"/>
    </source>
</evidence>
<evidence type="ECO:0000256" key="9">
    <source>
        <dbReference type="ARBA" id="ARBA00022485"/>
    </source>
</evidence>
<evidence type="ECO:0000256" key="15">
    <source>
        <dbReference type="ARBA" id="ARBA00023304"/>
    </source>
</evidence>
<keyword evidence="8 18" id="KW-0432">Leucine biosynthesis</keyword>
<dbReference type="NCBIfam" id="NF009116">
    <property type="entry name" value="PRK12466.1"/>
    <property type="match status" value="1"/>
</dbReference>
<dbReference type="AlphaFoldDB" id="A0AAD6YU48"/>
<dbReference type="NCBIfam" id="TIGR00170">
    <property type="entry name" value="leuC"/>
    <property type="match status" value="1"/>
</dbReference>
<keyword evidence="11" id="KW-0479">Metal-binding</keyword>
<feature type="compositionally biased region" description="Polar residues" evidence="19">
    <location>
        <begin position="308"/>
        <end position="324"/>
    </location>
</feature>
<evidence type="ECO:0000256" key="5">
    <source>
        <dbReference type="ARBA" id="ARBA00007185"/>
    </source>
</evidence>
<reference evidence="22" key="1">
    <citation type="submission" date="2023-03" db="EMBL/GenBank/DDBJ databases">
        <title>Massive genome expansion in bonnet fungi (Mycena s.s.) driven by repeated elements and novel gene families across ecological guilds.</title>
        <authorList>
            <consortium name="Lawrence Berkeley National Laboratory"/>
            <person name="Harder C.B."/>
            <person name="Miyauchi S."/>
            <person name="Viragh M."/>
            <person name="Kuo A."/>
            <person name="Thoen E."/>
            <person name="Andreopoulos B."/>
            <person name="Lu D."/>
            <person name="Skrede I."/>
            <person name="Drula E."/>
            <person name="Henrissat B."/>
            <person name="Morin E."/>
            <person name="Kohler A."/>
            <person name="Barry K."/>
            <person name="LaButti K."/>
            <person name="Morin E."/>
            <person name="Salamov A."/>
            <person name="Lipzen A."/>
            <person name="Mereny Z."/>
            <person name="Hegedus B."/>
            <person name="Baldrian P."/>
            <person name="Stursova M."/>
            <person name="Weitz H."/>
            <person name="Taylor A."/>
            <person name="Grigoriev I.V."/>
            <person name="Nagy L.G."/>
            <person name="Martin F."/>
            <person name="Kauserud H."/>
        </authorList>
    </citation>
    <scope>NUCLEOTIDE SEQUENCE</scope>
    <source>
        <strain evidence="22">9144</strain>
    </source>
</reference>
<keyword evidence="15 18" id="KW-0100">Branched-chain amino acid biosynthesis</keyword>
<keyword evidence="23" id="KW-1185">Reference proteome</keyword>
<dbReference type="SUPFAM" id="SSF52016">
    <property type="entry name" value="LeuD/IlvD-like"/>
    <property type="match status" value="1"/>
</dbReference>
<dbReference type="InterPro" id="IPR015931">
    <property type="entry name" value="Acnase/IPM_dHydase_lsu_aba_1/3"/>
</dbReference>
<evidence type="ECO:0000259" key="21">
    <source>
        <dbReference type="Pfam" id="PF00694"/>
    </source>
</evidence>
<evidence type="ECO:0000256" key="13">
    <source>
        <dbReference type="ARBA" id="ARBA00023014"/>
    </source>
</evidence>
<comment type="caution">
    <text evidence="22">The sequence shown here is derived from an EMBL/GenBank/DDBJ whole genome shotgun (WGS) entry which is preliminary data.</text>
</comment>
<dbReference type="NCBIfam" id="NF004016">
    <property type="entry name" value="PRK05478.1"/>
    <property type="match status" value="1"/>
</dbReference>
<keyword evidence="13" id="KW-0411">Iron-sulfur</keyword>
<evidence type="ECO:0000256" key="7">
    <source>
        <dbReference type="ARBA" id="ARBA00014371"/>
    </source>
</evidence>
<evidence type="ECO:0000256" key="14">
    <source>
        <dbReference type="ARBA" id="ARBA00023239"/>
    </source>
</evidence>
<dbReference type="Proteomes" id="UP001219525">
    <property type="component" value="Unassembled WGS sequence"/>
</dbReference>
<dbReference type="CDD" id="cd01577">
    <property type="entry name" value="IPMI_Swivel"/>
    <property type="match status" value="1"/>
</dbReference>
<dbReference type="InterPro" id="IPR015928">
    <property type="entry name" value="Aconitase/3IPM_dehydase_swvl"/>
</dbReference>
<dbReference type="PIRSF" id="PIRSF001418">
    <property type="entry name" value="ACN"/>
    <property type="match status" value="1"/>
</dbReference>
<evidence type="ECO:0000256" key="6">
    <source>
        <dbReference type="ARBA" id="ARBA00011998"/>
    </source>
</evidence>
<comment type="cofactor">
    <cofactor evidence="2">
        <name>[4Fe-4S] cluster</name>
        <dbReference type="ChEBI" id="CHEBI:49883"/>
    </cofactor>
</comment>
<dbReference type="InterPro" id="IPR000573">
    <property type="entry name" value="AconitaseA/IPMdHydase_ssu_swvl"/>
</dbReference>
<dbReference type="Pfam" id="PF00330">
    <property type="entry name" value="Aconitase"/>
    <property type="match status" value="1"/>
</dbReference>
<dbReference type="NCBIfam" id="NF002458">
    <property type="entry name" value="PRK01641.1"/>
    <property type="match status" value="1"/>
</dbReference>
<dbReference type="InterPro" id="IPR018136">
    <property type="entry name" value="Aconitase_4Fe-4S_BS"/>
</dbReference>
<evidence type="ECO:0000256" key="10">
    <source>
        <dbReference type="ARBA" id="ARBA00022605"/>
    </source>
</evidence>
<dbReference type="PANTHER" id="PTHR43822:SF9">
    <property type="entry name" value="3-ISOPROPYLMALATE DEHYDRATASE"/>
    <property type="match status" value="1"/>
</dbReference>
<dbReference type="Gene3D" id="3.30.499.10">
    <property type="entry name" value="Aconitase, domain 3"/>
    <property type="match status" value="2"/>
</dbReference>
<proteinExistence type="inferred from homology"/>
<comment type="similarity">
    <text evidence="5 18">Belongs to the aconitase/IPM isomerase family.</text>
</comment>
<dbReference type="InterPro" id="IPR033940">
    <property type="entry name" value="IPMI_Swivel"/>
</dbReference>
<evidence type="ECO:0000256" key="17">
    <source>
        <dbReference type="ARBA" id="ARBA00033368"/>
    </source>
</evidence>
<dbReference type="PRINTS" id="PR00415">
    <property type="entry name" value="ACONITASE"/>
</dbReference>
<dbReference type="EMBL" id="JARJCW010000002">
    <property type="protein sequence ID" value="KAJ7228864.1"/>
    <property type="molecule type" value="Genomic_DNA"/>
</dbReference>
<evidence type="ECO:0000256" key="19">
    <source>
        <dbReference type="SAM" id="MobiDB-lite"/>
    </source>
</evidence>
<dbReference type="GO" id="GO:0046872">
    <property type="term" value="F:metal ion binding"/>
    <property type="evidence" value="ECO:0007669"/>
    <property type="project" value="UniProtKB-KW"/>
</dbReference>
<dbReference type="GO" id="GO:0009316">
    <property type="term" value="C:3-isopropylmalate dehydratase complex"/>
    <property type="evidence" value="ECO:0007669"/>
    <property type="project" value="InterPro"/>
</dbReference>
<dbReference type="Pfam" id="PF00694">
    <property type="entry name" value="Aconitase_C"/>
    <property type="match status" value="1"/>
</dbReference>
<dbReference type="FunFam" id="3.30.499.10:FF:000006">
    <property type="entry name" value="3-isopropylmalate dehydratase large subunit"/>
    <property type="match status" value="1"/>
</dbReference>
<comment type="pathway">
    <text evidence="4 18">Amino-acid biosynthesis; L-leucine biosynthesis; L-leucine from 3-methyl-2-oxobutanoate: step 2/4.</text>
</comment>
<dbReference type="PANTHER" id="PTHR43822">
    <property type="entry name" value="HOMOACONITASE, MITOCHONDRIAL-RELATED"/>
    <property type="match status" value="1"/>
</dbReference>
<dbReference type="CDD" id="cd01583">
    <property type="entry name" value="IPMI"/>
    <property type="match status" value="1"/>
</dbReference>
<dbReference type="FunFam" id="3.20.19.10:FF:000003">
    <property type="entry name" value="3-isopropylmalate dehydratase small subunit"/>
    <property type="match status" value="1"/>
</dbReference>
<dbReference type="EC" id="4.2.1.33" evidence="6 18"/>
<feature type="domain" description="Aconitase/3-isopropylmalate dehydratase large subunit alpha/beta/alpha" evidence="20">
    <location>
        <begin position="13"/>
        <end position="474"/>
    </location>
</feature>
<dbReference type="InterPro" id="IPR050067">
    <property type="entry name" value="IPM_dehydratase_rel_enz"/>
</dbReference>
<keyword evidence="10 18" id="KW-0028">Amino-acid biosynthesis</keyword>
<dbReference type="GO" id="GO:0003861">
    <property type="term" value="F:3-isopropylmalate dehydratase activity"/>
    <property type="evidence" value="ECO:0007669"/>
    <property type="project" value="UniProtKB-EC"/>
</dbReference>
<comment type="function">
    <text evidence="3 18">Catalyzes the isomerization between 2-isopropylmalate and 3-isopropylmalate, via the formation of 2-isopropylmaleate.</text>
</comment>
<evidence type="ECO:0000256" key="2">
    <source>
        <dbReference type="ARBA" id="ARBA00001966"/>
    </source>
</evidence>
<evidence type="ECO:0000256" key="12">
    <source>
        <dbReference type="ARBA" id="ARBA00023004"/>
    </source>
</evidence>
<dbReference type="InterPro" id="IPR001030">
    <property type="entry name" value="Acoase/IPM_deHydtase_lsu_aba"/>
</dbReference>
<dbReference type="NCBIfam" id="TIGR00171">
    <property type="entry name" value="leuD"/>
    <property type="match status" value="1"/>
</dbReference>
<dbReference type="InterPro" id="IPR033941">
    <property type="entry name" value="IPMI_cat"/>
</dbReference>